<protein>
    <recommendedName>
        <fullName evidence="4">Polyamine aminopropyltransferase</fullName>
    </recommendedName>
    <alternativeName>
        <fullName evidence="4">Putrescine aminopropyltransferase</fullName>
        <shortName evidence="4">PAPT</shortName>
    </alternativeName>
    <alternativeName>
        <fullName evidence="4">Spermidine synthase</fullName>
        <shortName evidence="4">SPDS</shortName>
        <shortName evidence="4">SPDSY</shortName>
        <ecNumber evidence="4">2.5.1.16</ecNumber>
    </alternativeName>
</protein>
<evidence type="ECO:0000313" key="7">
    <source>
        <dbReference type="EMBL" id="SHI55345.1"/>
    </source>
</evidence>
<dbReference type="GO" id="GO:0004766">
    <property type="term" value="F:spermidine synthase activity"/>
    <property type="evidence" value="ECO:0007669"/>
    <property type="project" value="UniProtKB-UniRule"/>
</dbReference>
<reference evidence="7 8" key="1">
    <citation type="submission" date="2016-11" db="EMBL/GenBank/DDBJ databases">
        <authorList>
            <person name="Jaros S."/>
            <person name="Januszkiewicz K."/>
            <person name="Wedrychowicz H."/>
        </authorList>
    </citation>
    <scope>NUCLEOTIDE SEQUENCE [LARGE SCALE GENOMIC DNA]</scope>
    <source>
        <strain evidence="7 8">DSM 21864</strain>
    </source>
</reference>
<dbReference type="InterPro" id="IPR030374">
    <property type="entry name" value="PABS"/>
</dbReference>
<dbReference type="FunFam" id="3.40.50.150:FF:000088">
    <property type="entry name" value="Polyamine aminopropyltransferase"/>
    <property type="match status" value="1"/>
</dbReference>
<dbReference type="GO" id="GO:0005886">
    <property type="term" value="C:plasma membrane"/>
    <property type="evidence" value="ECO:0007669"/>
    <property type="project" value="UniProtKB-SubCell"/>
</dbReference>
<comment type="subcellular location">
    <subcellularLocation>
        <location evidence="4">Cell membrane</location>
        <topology evidence="4">Multi-pass membrane protein</topology>
    </subcellularLocation>
</comment>
<feature type="transmembrane region" description="Helical" evidence="4">
    <location>
        <begin position="198"/>
        <end position="217"/>
    </location>
</feature>
<keyword evidence="8" id="KW-1185">Reference proteome</keyword>
<dbReference type="Pfam" id="PF01564">
    <property type="entry name" value="Spermine_synth"/>
    <property type="match status" value="1"/>
</dbReference>
<organism evidence="7 8">
    <name type="scientific">Clostridium amylolyticum</name>
    <dbReference type="NCBI Taxonomy" id="1121298"/>
    <lineage>
        <taxon>Bacteria</taxon>
        <taxon>Bacillati</taxon>
        <taxon>Bacillota</taxon>
        <taxon>Clostridia</taxon>
        <taxon>Eubacteriales</taxon>
        <taxon>Clostridiaceae</taxon>
        <taxon>Clostridium</taxon>
    </lineage>
</organism>
<dbReference type="OrthoDB" id="9793120at2"/>
<evidence type="ECO:0000259" key="6">
    <source>
        <dbReference type="PROSITE" id="PS51006"/>
    </source>
</evidence>
<keyword evidence="3 4" id="KW-0620">Polyamine biosynthesis</keyword>
<comment type="similarity">
    <text evidence="1 4">Belongs to the spermidine/spermine synthase family.</text>
</comment>
<dbReference type="AlphaFoldDB" id="A0A1M6C2S4"/>
<sequence length="509" mass="57813">MNEKRSFNYNLLMVTTLIISGCSIIYEVLISSVSSFLVGDSIKQFSITIGLYMSAMGLGSYLSKYIKTQLFDWFVVVEIGVGVLGGISTLILFLSNIYIESYELIMYIQIILIGTLVGLEIPLLTRIIESNTKDLRITLSRIFSFDYIGGLIGSIAFPLILLPKFGYFTIAFLVGSLNIIVSIIIIHTYKNYIKNVYFFKLSSIALLILMLMGAVFGDNIANLMEGKLYRDKIVLSKQTPYQNIVVTKHKDDLRLFINGNIQFSSSDEYRYHEALVHVPMNASKNRKRVLILGGGDGLAVREVLKYLDVLKITLVDLDEDMVKLSKTNSNIVNLNKNSLNNSKLEIIYNDAFKFLEESNEVYDVIIVDLPDPNNESLNKLYTNVFYRLCGKNLSHSGAMSVQSTSPYYAKEAYWCINKTIESEGLNVVPYHVEVPTFGDWGFQLVTKTPMDTKDIKVNVDTRFLNKETLQKLFIFSKDELINNKESIKSNTLTHPMLLSYYLKAVNNWR</sequence>
<name>A0A1M6C2S4_9CLOT</name>
<keyword evidence="4" id="KW-0745">Spermidine biosynthesis</keyword>
<feature type="transmembrane region" description="Helical" evidence="4">
    <location>
        <begin position="167"/>
        <end position="186"/>
    </location>
</feature>
<evidence type="ECO:0000313" key="8">
    <source>
        <dbReference type="Proteomes" id="UP000184080"/>
    </source>
</evidence>
<dbReference type="HAMAP" id="MF_00198">
    <property type="entry name" value="Spermidine_synth"/>
    <property type="match status" value="1"/>
</dbReference>
<evidence type="ECO:0000256" key="5">
    <source>
        <dbReference type="PROSITE-ProRule" id="PRU00354"/>
    </source>
</evidence>
<dbReference type="InterPro" id="IPR001045">
    <property type="entry name" value="Spermi_synthase"/>
</dbReference>
<evidence type="ECO:0000256" key="3">
    <source>
        <dbReference type="ARBA" id="ARBA00023115"/>
    </source>
</evidence>
<dbReference type="PROSITE" id="PS01330">
    <property type="entry name" value="PABS_1"/>
    <property type="match status" value="1"/>
</dbReference>
<keyword evidence="4" id="KW-0812">Transmembrane</keyword>
<dbReference type="UniPathway" id="UPA00248">
    <property type="reaction ID" value="UER00314"/>
</dbReference>
<comment type="function">
    <text evidence="4">Catalyzes the irreversible transfer of a propylamine group from the amino donor S-adenosylmethioninamine (decarboxy-AdoMet) to putrescine (1,4-diaminobutane) to yield spermidine.</text>
</comment>
<keyword evidence="2 4" id="KW-0808">Transferase</keyword>
<dbReference type="PANTHER" id="PTHR43317:SF1">
    <property type="entry name" value="THERMOSPERMINE SYNTHASE ACAULIS5"/>
    <property type="match status" value="1"/>
</dbReference>
<evidence type="ECO:0000256" key="2">
    <source>
        <dbReference type="ARBA" id="ARBA00022679"/>
    </source>
</evidence>
<dbReference type="SUPFAM" id="SSF103473">
    <property type="entry name" value="MFS general substrate transporter"/>
    <property type="match status" value="1"/>
</dbReference>
<dbReference type="InterPro" id="IPR030373">
    <property type="entry name" value="PABS_CS"/>
</dbReference>
<dbReference type="SUPFAM" id="SSF53335">
    <property type="entry name" value="S-adenosyl-L-methionine-dependent methyltransferases"/>
    <property type="match status" value="1"/>
</dbReference>
<proteinExistence type="inferred from homology"/>
<keyword evidence="4" id="KW-1003">Cell membrane</keyword>
<dbReference type="PANTHER" id="PTHR43317">
    <property type="entry name" value="THERMOSPERMINE SYNTHASE ACAULIS5"/>
    <property type="match status" value="1"/>
</dbReference>
<feature type="binding site" evidence="4">
    <location>
        <begin position="350"/>
        <end position="351"/>
    </location>
    <ligand>
        <name>S-methyl-5'-thioadenosine</name>
        <dbReference type="ChEBI" id="CHEBI:17509"/>
    </ligand>
</feature>
<feature type="binding site" evidence="4">
    <location>
        <position position="296"/>
    </location>
    <ligand>
        <name>spermidine</name>
        <dbReference type="ChEBI" id="CHEBI:57834"/>
    </ligand>
</feature>
<dbReference type="NCBIfam" id="NF002956">
    <property type="entry name" value="PRK03612.1"/>
    <property type="match status" value="1"/>
</dbReference>
<dbReference type="GO" id="GO:0010487">
    <property type="term" value="F:thermospermine synthase activity"/>
    <property type="evidence" value="ECO:0007669"/>
    <property type="project" value="UniProtKB-ARBA"/>
</dbReference>
<gene>
    <name evidence="4" type="primary">speE</name>
    <name evidence="7" type="ORF">SAMN05444401_0981</name>
</gene>
<comment type="catalytic activity">
    <reaction evidence="4">
        <text>S-adenosyl 3-(methylsulfanyl)propylamine + putrescine = S-methyl-5'-thioadenosine + spermidine + H(+)</text>
        <dbReference type="Rhea" id="RHEA:12721"/>
        <dbReference type="ChEBI" id="CHEBI:15378"/>
        <dbReference type="ChEBI" id="CHEBI:17509"/>
        <dbReference type="ChEBI" id="CHEBI:57443"/>
        <dbReference type="ChEBI" id="CHEBI:57834"/>
        <dbReference type="ChEBI" id="CHEBI:326268"/>
        <dbReference type="EC" id="2.5.1.16"/>
    </reaction>
</comment>
<feature type="transmembrane region" description="Helical" evidence="4">
    <location>
        <begin position="145"/>
        <end position="161"/>
    </location>
</feature>
<dbReference type="PROSITE" id="PS51257">
    <property type="entry name" value="PROKAR_LIPOPROTEIN"/>
    <property type="match status" value="1"/>
</dbReference>
<dbReference type="Proteomes" id="UP000184080">
    <property type="component" value="Unassembled WGS sequence"/>
</dbReference>
<dbReference type="InterPro" id="IPR036259">
    <property type="entry name" value="MFS_trans_sf"/>
</dbReference>
<feature type="domain" description="PABS" evidence="6">
    <location>
        <begin position="212"/>
        <end position="447"/>
    </location>
</feature>
<comment type="pathway">
    <text evidence="4">Amine and polyamine biosynthesis; spermidine biosynthesis; spermidine from putrescine: step 1/1.</text>
</comment>
<dbReference type="InterPro" id="IPR029063">
    <property type="entry name" value="SAM-dependent_MTases_sf"/>
</dbReference>
<feature type="binding site" evidence="4">
    <location>
        <position position="316"/>
    </location>
    <ligand>
        <name>S-methyl-5'-thioadenosine</name>
        <dbReference type="ChEBI" id="CHEBI:17509"/>
    </ligand>
</feature>
<keyword evidence="4" id="KW-0472">Membrane</keyword>
<dbReference type="GO" id="GO:0008295">
    <property type="term" value="P:spermidine biosynthetic process"/>
    <property type="evidence" value="ECO:0007669"/>
    <property type="project" value="UniProtKB-UniRule"/>
</dbReference>
<feature type="transmembrane region" description="Helical" evidence="4">
    <location>
        <begin position="74"/>
        <end position="98"/>
    </location>
</feature>
<dbReference type="EC" id="2.5.1.16" evidence="4"/>
<evidence type="ECO:0000256" key="1">
    <source>
        <dbReference type="ARBA" id="ARBA00007867"/>
    </source>
</evidence>
<keyword evidence="4" id="KW-1133">Transmembrane helix</keyword>
<feature type="transmembrane region" description="Helical" evidence="4">
    <location>
        <begin position="44"/>
        <end position="62"/>
    </location>
</feature>
<feature type="binding site" evidence="4">
    <location>
        <position position="272"/>
    </location>
    <ligand>
        <name>spermidine</name>
        <dbReference type="ChEBI" id="CHEBI:57834"/>
    </ligand>
</feature>
<dbReference type="EMBL" id="FQZO01000001">
    <property type="protein sequence ID" value="SHI55345.1"/>
    <property type="molecule type" value="Genomic_DNA"/>
</dbReference>
<dbReference type="Gene3D" id="3.40.50.150">
    <property type="entry name" value="Vaccinia Virus protein VP39"/>
    <property type="match status" value="1"/>
</dbReference>
<feature type="transmembrane region" description="Helical" evidence="4">
    <location>
        <begin position="12"/>
        <end position="38"/>
    </location>
</feature>
<feature type="binding site" evidence="4">
    <location>
        <position position="242"/>
    </location>
    <ligand>
        <name>S-methyl-5'-thioadenosine</name>
        <dbReference type="ChEBI" id="CHEBI:17509"/>
    </ligand>
</feature>
<evidence type="ECO:0000256" key="4">
    <source>
        <dbReference type="HAMAP-Rule" id="MF_00198"/>
    </source>
</evidence>
<feature type="active site" description="Proton acceptor" evidence="4 5">
    <location>
        <position position="368"/>
    </location>
</feature>
<comment type="caution">
    <text evidence="4">Lacks conserved residue(s) required for the propagation of feature annotation.</text>
</comment>
<comment type="subunit">
    <text evidence="4">Homodimer or homotetramer.</text>
</comment>
<feature type="transmembrane region" description="Helical" evidence="4">
    <location>
        <begin position="104"/>
        <end position="124"/>
    </location>
</feature>
<dbReference type="RefSeq" id="WP_073004161.1">
    <property type="nucleotide sequence ID" value="NZ_FQZO01000001.1"/>
</dbReference>
<dbReference type="STRING" id="1121298.SAMN05444401_0981"/>
<dbReference type="PROSITE" id="PS51006">
    <property type="entry name" value="PABS_2"/>
    <property type="match status" value="1"/>
</dbReference>
<accession>A0A1M6C2S4</accession>
<dbReference type="CDD" id="cd02440">
    <property type="entry name" value="AdoMet_MTases"/>
    <property type="match status" value="1"/>
</dbReference>